<dbReference type="VEuPathDB" id="FungiDB:PYU1_G013015"/>
<protein>
    <recommendedName>
        <fullName evidence="2">AB hydrolase-1 domain-containing protein</fullName>
    </recommendedName>
</protein>
<dbReference type="EnsemblProtists" id="PYU1_T013042">
    <property type="protein sequence ID" value="PYU1_T013042"/>
    <property type="gene ID" value="PYU1_G013015"/>
</dbReference>
<evidence type="ECO:0000256" key="1">
    <source>
        <dbReference type="SAM" id="MobiDB-lite"/>
    </source>
</evidence>
<dbReference type="InterPro" id="IPR000073">
    <property type="entry name" value="AB_hydrolase_1"/>
</dbReference>
<dbReference type="EMBL" id="GL376570">
    <property type="status" value="NOT_ANNOTATED_CDS"/>
    <property type="molecule type" value="Genomic_DNA"/>
</dbReference>
<feature type="region of interest" description="Disordered" evidence="1">
    <location>
        <begin position="1"/>
        <end position="24"/>
    </location>
</feature>
<dbReference type="SUPFAM" id="SSF53474">
    <property type="entry name" value="alpha/beta-Hydrolases"/>
    <property type="match status" value="1"/>
</dbReference>
<dbReference type="Proteomes" id="UP000019132">
    <property type="component" value="Unassembled WGS sequence"/>
</dbReference>
<dbReference type="AlphaFoldDB" id="K3X743"/>
<keyword evidence="4" id="KW-1185">Reference proteome</keyword>
<proteinExistence type="predicted"/>
<dbReference type="InParanoid" id="K3X743"/>
<reference evidence="3" key="3">
    <citation type="submission" date="2015-02" db="UniProtKB">
        <authorList>
            <consortium name="EnsemblProtists"/>
        </authorList>
    </citation>
    <scope>IDENTIFICATION</scope>
    <source>
        <strain evidence="3">DAOM BR144</strain>
    </source>
</reference>
<dbReference type="PANTHER" id="PTHR47533:SF4">
    <property type="entry name" value="AB HYDROLASE-1 DOMAIN-CONTAINING PROTEIN"/>
    <property type="match status" value="1"/>
</dbReference>
<dbReference type="STRING" id="431595.K3X743"/>
<evidence type="ECO:0000313" key="4">
    <source>
        <dbReference type="Proteomes" id="UP000019132"/>
    </source>
</evidence>
<dbReference type="InterPro" id="IPR029058">
    <property type="entry name" value="AB_hydrolase_fold"/>
</dbReference>
<name>K3X743_GLOUD</name>
<feature type="domain" description="AB hydrolase-1" evidence="2">
    <location>
        <begin position="52"/>
        <end position="142"/>
    </location>
</feature>
<reference evidence="4" key="2">
    <citation type="submission" date="2010-04" db="EMBL/GenBank/DDBJ databases">
        <authorList>
            <person name="Buell R."/>
            <person name="Hamilton J."/>
            <person name="Hostetler J."/>
        </authorList>
    </citation>
    <scope>NUCLEOTIDE SEQUENCE [LARGE SCALE GENOMIC DNA]</scope>
    <source>
        <strain evidence="4">DAOM:BR144</strain>
    </source>
</reference>
<accession>K3X743</accession>
<dbReference type="Pfam" id="PF12697">
    <property type="entry name" value="Abhydrolase_6"/>
    <property type="match status" value="1"/>
</dbReference>
<dbReference type="Gene3D" id="3.40.50.1820">
    <property type="entry name" value="alpha/beta hydrolase"/>
    <property type="match status" value="1"/>
</dbReference>
<sequence length="223" mass="24141">MSAAIASAKSERPPPPALPEPKRLDLDGKCSIEYIDVKPKLAPMEGLPTIALVHGSPGTYKDFRHLVPLLQANARVVELNLPGFGGSIVLDEEKYYEHVSALGAATLVYDAPVQICKGDENVFLVGHSFGGHAAINLAAFAAKDGQLKIPVISWTAKVVTQFAYTKIVGFPSNASMSHYVSALIRNYYTDYDLINTQIKDLASFLPVLSRGLKTTPSSSRRSR</sequence>
<evidence type="ECO:0000259" key="2">
    <source>
        <dbReference type="Pfam" id="PF12697"/>
    </source>
</evidence>
<organism evidence="3 4">
    <name type="scientific">Globisporangium ultimum (strain ATCC 200006 / CBS 805.95 / DAOM BR144)</name>
    <name type="common">Pythium ultimum</name>
    <dbReference type="NCBI Taxonomy" id="431595"/>
    <lineage>
        <taxon>Eukaryota</taxon>
        <taxon>Sar</taxon>
        <taxon>Stramenopiles</taxon>
        <taxon>Oomycota</taxon>
        <taxon>Peronosporomycetes</taxon>
        <taxon>Pythiales</taxon>
        <taxon>Pythiaceae</taxon>
        <taxon>Globisporangium</taxon>
    </lineage>
</organism>
<evidence type="ECO:0000313" key="3">
    <source>
        <dbReference type="EnsemblProtists" id="PYU1_T013042"/>
    </source>
</evidence>
<dbReference type="HOGENOM" id="CLU_065277_0_0_1"/>
<reference evidence="4" key="1">
    <citation type="journal article" date="2010" name="Genome Biol.">
        <title>Genome sequence of the necrotrophic plant pathogen Pythium ultimum reveals original pathogenicity mechanisms and effector repertoire.</title>
        <authorList>
            <person name="Levesque C.A."/>
            <person name="Brouwer H."/>
            <person name="Cano L."/>
            <person name="Hamilton J.P."/>
            <person name="Holt C."/>
            <person name="Huitema E."/>
            <person name="Raffaele S."/>
            <person name="Robideau G.P."/>
            <person name="Thines M."/>
            <person name="Win J."/>
            <person name="Zerillo M.M."/>
            <person name="Beakes G.W."/>
            <person name="Boore J.L."/>
            <person name="Busam D."/>
            <person name="Dumas B."/>
            <person name="Ferriera S."/>
            <person name="Fuerstenberg S.I."/>
            <person name="Gachon C.M."/>
            <person name="Gaulin E."/>
            <person name="Govers F."/>
            <person name="Grenville-Briggs L."/>
            <person name="Horner N."/>
            <person name="Hostetler J."/>
            <person name="Jiang R.H."/>
            <person name="Johnson J."/>
            <person name="Krajaejun T."/>
            <person name="Lin H."/>
            <person name="Meijer H.J."/>
            <person name="Moore B."/>
            <person name="Morris P."/>
            <person name="Phuntmart V."/>
            <person name="Puiu D."/>
            <person name="Shetty J."/>
            <person name="Stajich J.E."/>
            <person name="Tripathy S."/>
            <person name="Wawra S."/>
            <person name="van West P."/>
            <person name="Whitty B.R."/>
            <person name="Coutinho P.M."/>
            <person name="Henrissat B."/>
            <person name="Martin F."/>
            <person name="Thomas P.D."/>
            <person name="Tyler B.M."/>
            <person name="De Vries R.P."/>
            <person name="Kamoun S."/>
            <person name="Yandell M."/>
            <person name="Tisserat N."/>
            <person name="Buell C.R."/>
        </authorList>
    </citation>
    <scope>NUCLEOTIDE SEQUENCE</scope>
    <source>
        <strain evidence="4">DAOM:BR144</strain>
    </source>
</reference>
<dbReference type="PANTHER" id="PTHR47533">
    <property type="entry name" value="PROTEIN CBG21859"/>
    <property type="match status" value="1"/>
</dbReference>